<dbReference type="AlphaFoldDB" id="A0A844XBM2"/>
<keyword evidence="2" id="KW-1133">Transmembrane helix</keyword>
<feature type="compositionally biased region" description="Pro residues" evidence="1">
    <location>
        <begin position="316"/>
        <end position="326"/>
    </location>
</feature>
<sequence length="365" mass="38133">MAFEETGAEEFAPTSVGSRLRAARERKGLTIDQVASQTRIAGRHLENIEGGNFDNLPGRTYAVGFARTYAKTVGLDEEETVSSVREEMDLATIEERYVAGSRGTFEPGDPARAPGGRLLYFSIFAVIILLVGIFFAARALFAPAAEMPSLVEQERQEQRELAQQQAAQQQAGPQAAGVAADPSGEVVFTAEGETWVRFYDGDNRVLREGTLTEGESFTLPAGVQNPKLITGRPDRLAITIGGRPVRKLSTEVETLSDVPISAEALLARTGGVQTIGFGLGTAAPETAAPAQTSQLTAAPAPPRAAAPAPARTQAPAPAPSPTPTPTPTQATAPVQPTPEPEAAATAPPRAVPADAAADDTATATQ</sequence>
<feature type="compositionally biased region" description="Low complexity" evidence="1">
    <location>
        <begin position="161"/>
        <end position="179"/>
    </location>
</feature>
<dbReference type="InterPro" id="IPR010982">
    <property type="entry name" value="Lambda_DNA-bd_dom_sf"/>
</dbReference>
<dbReference type="Pfam" id="PF13413">
    <property type="entry name" value="HTH_25"/>
    <property type="match status" value="1"/>
</dbReference>
<feature type="transmembrane region" description="Helical" evidence="2">
    <location>
        <begin position="118"/>
        <end position="141"/>
    </location>
</feature>
<dbReference type="SUPFAM" id="SSF47413">
    <property type="entry name" value="lambda repressor-like DNA-binding domains"/>
    <property type="match status" value="1"/>
</dbReference>
<dbReference type="SMART" id="SM00530">
    <property type="entry name" value="HTH_XRE"/>
    <property type="match status" value="1"/>
</dbReference>
<feature type="compositionally biased region" description="Low complexity" evidence="1">
    <location>
        <begin position="327"/>
        <end position="365"/>
    </location>
</feature>
<dbReference type="Pfam" id="PF13464">
    <property type="entry name" value="RodZ_C"/>
    <property type="match status" value="1"/>
</dbReference>
<name>A0A844XBM2_9SPHN</name>
<keyword evidence="2" id="KW-0812">Transmembrane</keyword>
<protein>
    <submittedName>
        <fullName evidence="4">DUF4115 domain-containing protein</fullName>
    </submittedName>
</protein>
<evidence type="ECO:0000313" key="4">
    <source>
        <dbReference type="EMBL" id="MWV27240.1"/>
    </source>
</evidence>
<dbReference type="InterPro" id="IPR001387">
    <property type="entry name" value="Cro/C1-type_HTH"/>
</dbReference>
<dbReference type="GO" id="GO:0003677">
    <property type="term" value="F:DNA binding"/>
    <property type="evidence" value="ECO:0007669"/>
    <property type="project" value="InterPro"/>
</dbReference>
<reference evidence="4 5" key="1">
    <citation type="submission" date="2019-12" db="EMBL/GenBank/DDBJ databases">
        <authorList>
            <person name="Lee S.D."/>
        </authorList>
    </citation>
    <scope>NUCLEOTIDE SEQUENCE [LARGE SCALE GENOMIC DNA]</scope>
    <source>
        <strain evidence="4 5">GH3-10</strain>
    </source>
</reference>
<accession>A0A844XBM2</accession>
<reference evidence="4 5" key="2">
    <citation type="submission" date="2020-02" db="EMBL/GenBank/DDBJ databases">
        <title>Erythrobacter dongmakensis sp. nov., isolated from a tidal mudflat.</title>
        <authorList>
            <person name="Kim I.S."/>
        </authorList>
    </citation>
    <scope>NUCLEOTIDE SEQUENCE [LARGE SCALE GENOMIC DNA]</scope>
    <source>
        <strain evidence="4 5">GH3-10</strain>
    </source>
</reference>
<keyword evidence="5" id="KW-1185">Reference proteome</keyword>
<dbReference type="PANTHER" id="PTHR34475:SF1">
    <property type="entry name" value="CYTOSKELETON PROTEIN RODZ"/>
    <property type="match status" value="1"/>
</dbReference>
<dbReference type="PANTHER" id="PTHR34475">
    <property type="match status" value="1"/>
</dbReference>
<dbReference type="CDD" id="cd00093">
    <property type="entry name" value="HTH_XRE"/>
    <property type="match status" value="1"/>
</dbReference>
<feature type="compositionally biased region" description="Low complexity" evidence="1">
    <location>
        <begin position="305"/>
        <end position="315"/>
    </location>
</feature>
<proteinExistence type="predicted"/>
<evidence type="ECO:0000256" key="2">
    <source>
        <dbReference type="SAM" id="Phobius"/>
    </source>
</evidence>
<feature type="domain" description="HTH cro/C1-type" evidence="3">
    <location>
        <begin position="19"/>
        <end position="76"/>
    </location>
</feature>
<evidence type="ECO:0000313" key="5">
    <source>
        <dbReference type="Proteomes" id="UP000461409"/>
    </source>
</evidence>
<dbReference type="EMBL" id="WUBR01000001">
    <property type="protein sequence ID" value="MWV27240.1"/>
    <property type="molecule type" value="Genomic_DNA"/>
</dbReference>
<dbReference type="Gene3D" id="1.10.260.40">
    <property type="entry name" value="lambda repressor-like DNA-binding domains"/>
    <property type="match status" value="1"/>
</dbReference>
<evidence type="ECO:0000259" key="3">
    <source>
        <dbReference type="SMART" id="SM00530"/>
    </source>
</evidence>
<comment type="caution">
    <text evidence="4">The sequence shown here is derived from an EMBL/GenBank/DDBJ whole genome shotgun (WGS) entry which is preliminary data.</text>
</comment>
<dbReference type="InterPro" id="IPR025194">
    <property type="entry name" value="RodZ-like_C"/>
</dbReference>
<feature type="region of interest" description="Disordered" evidence="1">
    <location>
        <begin position="286"/>
        <end position="365"/>
    </location>
</feature>
<keyword evidence="2" id="KW-0472">Membrane</keyword>
<gene>
    <name evidence="4" type="ORF">GRF63_04915</name>
</gene>
<dbReference type="Proteomes" id="UP000461409">
    <property type="component" value="Unassembled WGS sequence"/>
</dbReference>
<feature type="region of interest" description="Disordered" evidence="1">
    <location>
        <begin position="152"/>
        <end position="179"/>
    </location>
</feature>
<organism evidence="4 5">
    <name type="scientific">Aurantiacibacter rhizosphaerae</name>
    <dbReference type="NCBI Taxonomy" id="2691582"/>
    <lineage>
        <taxon>Bacteria</taxon>
        <taxon>Pseudomonadati</taxon>
        <taxon>Pseudomonadota</taxon>
        <taxon>Alphaproteobacteria</taxon>
        <taxon>Sphingomonadales</taxon>
        <taxon>Erythrobacteraceae</taxon>
        <taxon>Aurantiacibacter</taxon>
    </lineage>
</organism>
<evidence type="ECO:0000256" key="1">
    <source>
        <dbReference type="SAM" id="MobiDB-lite"/>
    </source>
</evidence>
<dbReference type="InterPro" id="IPR050400">
    <property type="entry name" value="Bact_Cytoskel_RodZ"/>
</dbReference>